<keyword evidence="8" id="KW-0732">Signal</keyword>
<comment type="subcellular location">
    <subcellularLocation>
        <location evidence="1">Golgi apparatus membrane</location>
        <topology evidence="1">Single-pass type II membrane protein</topology>
    </subcellularLocation>
</comment>
<dbReference type="PANTHER" id="PTHR11062:SF337">
    <property type="entry name" value="OS04G0109900 PROTEIN"/>
    <property type="match status" value="1"/>
</dbReference>
<organism evidence="10 11">
    <name type="scientific">Phoenix dactylifera</name>
    <name type="common">Date palm</name>
    <dbReference type="NCBI Taxonomy" id="42345"/>
    <lineage>
        <taxon>Eukaryota</taxon>
        <taxon>Viridiplantae</taxon>
        <taxon>Streptophyta</taxon>
        <taxon>Embryophyta</taxon>
        <taxon>Tracheophyta</taxon>
        <taxon>Spermatophyta</taxon>
        <taxon>Magnoliopsida</taxon>
        <taxon>Liliopsida</taxon>
        <taxon>Arecaceae</taxon>
        <taxon>Coryphoideae</taxon>
        <taxon>Phoeniceae</taxon>
        <taxon>Phoenix</taxon>
    </lineage>
</organism>
<dbReference type="Pfam" id="PF03016">
    <property type="entry name" value="Exostosin_GT47"/>
    <property type="match status" value="1"/>
</dbReference>
<evidence type="ECO:0000256" key="1">
    <source>
        <dbReference type="ARBA" id="ARBA00004323"/>
    </source>
</evidence>
<evidence type="ECO:0000256" key="7">
    <source>
        <dbReference type="SAM" id="MobiDB-lite"/>
    </source>
</evidence>
<dbReference type="RefSeq" id="XP_017699212.2">
    <property type="nucleotide sequence ID" value="XM_017843723.3"/>
</dbReference>
<feature type="domain" description="Exostosin GT47" evidence="9">
    <location>
        <begin position="151"/>
        <end position="440"/>
    </location>
</feature>
<gene>
    <name evidence="11" type="primary">LOC103710850</name>
</gene>
<feature type="compositionally biased region" description="Polar residues" evidence="7">
    <location>
        <begin position="42"/>
        <end position="55"/>
    </location>
</feature>
<accession>A0A8B7MUK8</accession>
<evidence type="ECO:0000313" key="10">
    <source>
        <dbReference type="Proteomes" id="UP000228380"/>
    </source>
</evidence>
<keyword evidence="4" id="KW-0812">Transmembrane</keyword>
<dbReference type="InterPro" id="IPR004263">
    <property type="entry name" value="Exostosin"/>
</dbReference>
<reference evidence="11" key="1">
    <citation type="submission" date="2025-08" db="UniProtKB">
        <authorList>
            <consortium name="RefSeq"/>
        </authorList>
    </citation>
    <scope>IDENTIFICATION</scope>
    <source>
        <tissue evidence="11">Young leaves</tissue>
    </source>
</reference>
<keyword evidence="3" id="KW-0328">Glycosyltransferase</keyword>
<proteinExistence type="inferred from homology"/>
<comment type="similarity">
    <text evidence="2">Belongs to the glycosyltransferase 47 family.</text>
</comment>
<evidence type="ECO:0000256" key="8">
    <source>
        <dbReference type="SAM" id="SignalP"/>
    </source>
</evidence>
<evidence type="ECO:0000256" key="2">
    <source>
        <dbReference type="ARBA" id="ARBA00010271"/>
    </source>
</evidence>
<keyword evidence="3" id="KW-0808">Transferase</keyword>
<dbReference type="Proteomes" id="UP000228380">
    <property type="component" value="Unplaced"/>
</dbReference>
<evidence type="ECO:0000256" key="4">
    <source>
        <dbReference type="ARBA" id="ARBA00022968"/>
    </source>
</evidence>
<evidence type="ECO:0000313" key="11">
    <source>
        <dbReference type="RefSeq" id="XP_017699212.2"/>
    </source>
</evidence>
<evidence type="ECO:0000256" key="5">
    <source>
        <dbReference type="ARBA" id="ARBA00023034"/>
    </source>
</evidence>
<keyword evidence="4" id="KW-0735">Signal-anchor</keyword>
<name>A0A8B7MUK8_PHODC</name>
<dbReference type="AlphaFoldDB" id="A0A8B7MUK8"/>
<keyword evidence="10" id="KW-1185">Reference proteome</keyword>
<dbReference type="InterPro" id="IPR040911">
    <property type="entry name" value="Exostosin_GT47"/>
</dbReference>
<dbReference type="OrthoDB" id="1924787at2759"/>
<dbReference type="GeneID" id="103710850"/>
<dbReference type="GO" id="GO:0000139">
    <property type="term" value="C:Golgi membrane"/>
    <property type="evidence" value="ECO:0007669"/>
    <property type="project" value="UniProtKB-SubCell"/>
</dbReference>
<dbReference type="GO" id="GO:0016757">
    <property type="term" value="F:glycosyltransferase activity"/>
    <property type="evidence" value="ECO:0007669"/>
    <property type="project" value="UniProtKB-KW"/>
</dbReference>
<sequence length="489" mass="55685">MECQSFGGWNQALVLLLLSSTAILLFFASDRGDGVGGGVSNPIASPSDLTSSLSLRSPKRTPRPLLDQFPRTLHQEPDRLVLQTKKSKERSRRGVEEELARARRAIRRAAAAAAAESSRGNASGNVFHGEDVPLAAIYRNPAAFFQSYVEMEKRFKVYVYEEGEPPLVHEGPCKDIYTTEGRFIEELEQQQQEEEGGVRTWDPARAHAFFLPFSVAKMVRYVYKDQSWDQAPIKRFVNDYLRVIASKHPFWNRTAGADHFMLSCHDWGPHASRANQELYRNSIRALCNANTSEGFLPNKDVSIPEIHLHDGNIPRQLLSTPFPDLSDRPYLAFFAGGNHGPIRPLLLHHWKGRHADLPVYEYLPRGLDYYSFMLKSRFCLCPSCHEVASPRIVEAIYAECVPVLISESYALPFGDVLRWEAFSVSVPVAEIPRVREVLERVGEEELRRLREGVKAVRRHFVLNHPAKRFDAFNMILHSVWLRRLNVKLN</sequence>
<dbReference type="KEGG" id="pda:103710850"/>
<feature type="region of interest" description="Disordered" evidence="7">
    <location>
        <begin position="38"/>
        <end position="66"/>
    </location>
</feature>
<dbReference type="PANTHER" id="PTHR11062">
    <property type="entry name" value="EXOSTOSIN HEPARAN SULFATE GLYCOSYLTRANSFERASE -RELATED"/>
    <property type="match status" value="1"/>
</dbReference>
<evidence type="ECO:0000259" key="9">
    <source>
        <dbReference type="Pfam" id="PF03016"/>
    </source>
</evidence>
<feature type="coiled-coil region" evidence="6">
    <location>
        <begin position="85"/>
        <end position="112"/>
    </location>
</feature>
<feature type="chain" id="PRO_5034505294" evidence="8">
    <location>
        <begin position="29"/>
        <end position="489"/>
    </location>
</feature>
<keyword evidence="5" id="KW-0333">Golgi apparatus</keyword>
<feature type="signal peptide" evidence="8">
    <location>
        <begin position="1"/>
        <end position="28"/>
    </location>
</feature>
<evidence type="ECO:0000256" key="6">
    <source>
        <dbReference type="SAM" id="Coils"/>
    </source>
</evidence>
<keyword evidence="6" id="KW-0175">Coiled coil</keyword>
<evidence type="ECO:0000256" key="3">
    <source>
        <dbReference type="ARBA" id="ARBA00022676"/>
    </source>
</evidence>
<protein>
    <submittedName>
        <fullName evidence="11">Probable glycosyltransferase At5g25310</fullName>
    </submittedName>
</protein>